<protein>
    <submittedName>
        <fullName evidence="2">Uncharacterized protein</fullName>
    </submittedName>
</protein>
<dbReference type="AlphaFoldDB" id="D2R5K3"/>
<dbReference type="SUPFAM" id="SSF55486">
    <property type="entry name" value="Metalloproteases ('zincins'), catalytic domain"/>
    <property type="match status" value="1"/>
</dbReference>
<dbReference type="Gene3D" id="3.40.390.10">
    <property type="entry name" value="Collagenase (Catalytic Domain)"/>
    <property type="match status" value="1"/>
</dbReference>
<evidence type="ECO:0000313" key="3">
    <source>
        <dbReference type="Proteomes" id="UP000001887"/>
    </source>
</evidence>
<keyword evidence="1" id="KW-0732">Signal</keyword>
<dbReference type="InterPro" id="IPR024079">
    <property type="entry name" value="MetalloPept_cat_dom_sf"/>
</dbReference>
<dbReference type="KEGG" id="psl:Psta_2516"/>
<feature type="chain" id="PRO_5003036209" evidence="1">
    <location>
        <begin position="25"/>
        <end position="306"/>
    </location>
</feature>
<evidence type="ECO:0000313" key="2">
    <source>
        <dbReference type="EMBL" id="ADB17185.1"/>
    </source>
</evidence>
<feature type="signal peptide" evidence="1">
    <location>
        <begin position="1"/>
        <end position="24"/>
    </location>
</feature>
<dbReference type="HOGENOM" id="CLU_075561_0_0_0"/>
<dbReference type="GO" id="GO:0008237">
    <property type="term" value="F:metallopeptidase activity"/>
    <property type="evidence" value="ECO:0007669"/>
    <property type="project" value="InterPro"/>
</dbReference>
<dbReference type="eggNOG" id="COG0457">
    <property type="taxonomic scope" value="Bacteria"/>
</dbReference>
<proteinExistence type="predicted"/>
<dbReference type="Proteomes" id="UP000001887">
    <property type="component" value="Chromosome"/>
</dbReference>
<evidence type="ECO:0000256" key="1">
    <source>
        <dbReference type="SAM" id="SignalP"/>
    </source>
</evidence>
<name>D2R5K3_PIRSD</name>
<sequence length="306" mass="34319" precursor="true">MNVRMLLNLLLVASAALLCSAATAAEMEVTAPPAELKLDPVYTKYISAEGYPIIASAKVNDYALKEAAYLVNMLLAKRPDVRKAMIHSGSRLIIMAHNEYTTDVPEHSHLKPKDFWDARARGLGGSQTDPVCSCGEENLLCFEGDPYHTENILIHEFAHNIHLRGMVNVDPTFDDRVKQAYDAAMKAGLWKGKYGSTNHHEYFAEGVQSWFDNNREPDHDHNHVNTRKELLEYDPKLASLCQEIFGDTQLVYTKPITRLEAHMTGYDPATAPKFVWPERLTAVKAEIKAKAQKRSDEANASPKQPE</sequence>
<gene>
    <name evidence="2" type="ordered locus">Psta_2516</name>
</gene>
<reference evidence="2 3" key="1">
    <citation type="journal article" date="2009" name="Stand. Genomic Sci.">
        <title>Complete genome sequence of Pirellula staleyi type strain (ATCC 27377).</title>
        <authorList>
            <person name="Clum A."/>
            <person name="Tindall B.J."/>
            <person name="Sikorski J."/>
            <person name="Ivanova N."/>
            <person name="Mavrommatis K."/>
            <person name="Lucas S."/>
            <person name="Glavina del Rio T."/>
            <person name="Nolan M."/>
            <person name="Chen F."/>
            <person name="Tice H."/>
            <person name="Pitluck S."/>
            <person name="Cheng J.F."/>
            <person name="Chertkov O."/>
            <person name="Brettin T."/>
            <person name="Han C."/>
            <person name="Detter J.C."/>
            <person name="Kuske C."/>
            <person name="Bruce D."/>
            <person name="Goodwin L."/>
            <person name="Ovchinikova G."/>
            <person name="Pati A."/>
            <person name="Mikhailova N."/>
            <person name="Chen A."/>
            <person name="Palaniappan K."/>
            <person name="Land M."/>
            <person name="Hauser L."/>
            <person name="Chang Y.J."/>
            <person name="Jeffries C.D."/>
            <person name="Chain P."/>
            <person name="Rohde M."/>
            <person name="Goker M."/>
            <person name="Bristow J."/>
            <person name="Eisen J.A."/>
            <person name="Markowitz V."/>
            <person name="Hugenholtz P."/>
            <person name="Kyrpides N.C."/>
            <person name="Klenk H.P."/>
            <person name="Lapidus A."/>
        </authorList>
    </citation>
    <scope>NUCLEOTIDE SEQUENCE [LARGE SCALE GENOMIC DNA]</scope>
    <source>
        <strain evidence="3">ATCC 27377 / DSM 6068 / ICPB 4128</strain>
    </source>
</reference>
<dbReference type="OrthoDB" id="9792407at2"/>
<dbReference type="STRING" id="530564.Psta_2516"/>
<dbReference type="EMBL" id="CP001848">
    <property type="protein sequence ID" value="ADB17185.1"/>
    <property type="molecule type" value="Genomic_DNA"/>
</dbReference>
<keyword evidence="3" id="KW-1185">Reference proteome</keyword>
<accession>D2R5K3</accession>
<organism evidence="2 3">
    <name type="scientific">Pirellula staleyi (strain ATCC 27377 / DSM 6068 / ICPB 4128)</name>
    <name type="common">Pirella staleyi</name>
    <dbReference type="NCBI Taxonomy" id="530564"/>
    <lineage>
        <taxon>Bacteria</taxon>
        <taxon>Pseudomonadati</taxon>
        <taxon>Planctomycetota</taxon>
        <taxon>Planctomycetia</taxon>
        <taxon>Pirellulales</taxon>
        <taxon>Pirellulaceae</taxon>
        <taxon>Pirellula</taxon>
    </lineage>
</organism>